<organism evidence="1 2">
    <name type="scientific">Malus baccata</name>
    <name type="common">Siberian crab apple</name>
    <name type="synonym">Pyrus baccata</name>
    <dbReference type="NCBI Taxonomy" id="106549"/>
    <lineage>
        <taxon>Eukaryota</taxon>
        <taxon>Viridiplantae</taxon>
        <taxon>Streptophyta</taxon>
        <taxon>Embryophyta</taxon>
        <taxon>Tracheophyta</taxon>
        <taxon>Spermatophyta</taxon>
        <taxon>Magnoliopsida</taxon>
        <taxon>eudicotyledons</taxon>
        <taxon>Gunneridae</taxon>
        <taxon>Pentapetalae</taxon>
        <taxon>rosids</taxon>
        <taxon>fabids</taxon>
        <taxon>Rosales</taxon>
        <taxon>Rosaceae</taxon>
        <taxon>Amygdaloideae</taxon>
        <taxon>Maleae</taxon>
        <taxon>Malus</taxon>
    </lineage>
</organism>
<keyword evidence="2" id="KW-1185">Reference proteome</keyword>
<gene>
    <name evidence="1" type="ORF">C1H46_022935</name>
</gene>
<sequence>MIIVNGSASSTNSPLPSSSSICTSSPSLSEIISALLRTTILETSKPRLPLLSQKPLSLSLFSRFTLSRPTLSLLATHSDFFGEFPDESVHDGAPDHNQSISIELNYILQQFHVSFYLHFLLIRTNLGSCIRGFLFFLFLLCD</sequence>
<protein>
    <submittedName>
        <fullName evidence="1">Uncharacterized protein</fullName>
    </submittedName>
</protein>
<accession>A0A540LYB2</accession>
<reference evidence="1 2" key="1">
    <citation type="journal article" date="2019" name="G3 (Bethesda)">
        <title>Sequencing of a Wild Apple (Malus baccata) Genome Unravels the Differences Between Cultivated and Wild Apple Species Regarding Disease Resistance and Cold Tolerance.</title>
        <authorList>
            <person name="Chen X."/>
        </authorList>
    </citation>
    <scope>NUCLEOTIDE SEQUENCE [LARGE SCALE GENOMIC DNA]</scope>
    <source>
        <strain evidence="2">cv. Shandingzi</strain>
        <tissue evidence="1">Leaves</tissue>
    </source>
</reference>
<evidence type="ECO:0000313" key="2">
    <source>
        <dbReference type="Proteomes" id="UP000315295"/>
    </source>
</evidence>
<dbReference type="AlphaFoldDB" id="A0A540LYB2"/>
<comment type="caution">
    <text evidence="1">The sequence shown here is derived from an EMBL/GenBank/DDBJ whole genome shotgun (WGS) entry which is preliminary data.</text>
</comment>
<evidence type="ECO:0000313" key="1">
    <source>
        <dbReference type="EMBL" id="TQD91481.1"/>
    </source>
</evidence>
<dbReference type="Proteomes" id="UP000315295">
    <property type="component" value="Unassembled WGS sequence"/>
</dbReference>
<proteinExistence type="predicted"/>
<dbReference type="EMBL" id="VIEB01000418">
    <property type="protein sequence ID" value="TQD91481.1"/>
    <property type="molecule type" value="Genomic_DNA"/>
</dbReference>
<name>A0A540LYB2_MALBA</name>